<feature type="compositionally biased region" description="Acidic residues" evidence="1">
    <location>
        <begin position="231"/>
        <end position="244"/>
    </location>
</feature>
<sequence length="912" mass="103613">MSKTYSDKDTRRTKSPEFQTGKKRPHGEATSRSPAPEDPDAKRVKIEPNIKEEKTPTEPEPPRAIGGGTLQPYDGEECYSVAVHEPLQERLTVNTKEHKQATERVQVLAQKAAEYMGKYADEDSELKSLAEWFNKNLIGPEIMLVLCVLMGKTGEGKTSTLNSLMSMNYLARAGAGRKSVTQTVQAFSHGDQAEKFLVTISLRSKDDIQNMVRQSVEDLVKHFKHVQSEDDRSDESENEDEEPKEDPLGSEYLIKATAAQLVLRDLFCPEKQGDALEDMEDWAEKRGLLSTNNDETLDGPVDELIRLLEARAIATGFDLNAGTHMFTAETQGELDGKLRIFTHRQGFAPVVDIVDIKLFNAWTNHGIKVVDVPGTSDKNKYMTDHAEKYSKKCSTRIIISKMERCQSNDALDEILATARRDKGVATMCLVLTGREKLDESTEDWNAGEIAQLEVMKNDLKAISSSDTMAVQHQRDSIYKYKLDVNDRVLETYFGQRRYQDQHKKPMKVITISNTEYEKHIAPGHALGIPFLSISETRIPELRAWICEAPSDRQVRAFAIYVHELIRHCHRGKICLETPTAVRQVEATREYEKIAKMPVNPYLKDLDEAADSYHSELEKEQCPEKWWGKARKLIETWTSITGQRVGSVLKGSGRWTPPKKKMETEIPDTISFNGGLLKVAEFKVRNKEKIIIEQLHKTEFKIAKALRAKLKQMGDSLVKQELIGSMNQSDFTSFIAEEGEACIRGIKADGLAFEKAIRIVIDNSLLDEAYHENCSSAFVTAMHELCNNAFKFWLSGSKKVLKNKWKKVPRGGINKARLRHVGDAVQRREGPFSVMADDIRDQVKSHNHKWSRKVQKRLDEMFKIIGKSLFSTFEGKRMLAEKRGKVAPILKRQMSEILRQLEKEFQPYLKHTL</sequence>
<organism evidence="3 4">
    <name type="scientific">Aureobasidium pullulans</name>
    <name type="common">Black yeast</name>
    <name type="synonym">Pullularia pullulans</name>
    <dbReference type="NCBI Taxonomy" id="5580"/>
    <lineage>
        <taxon>Eukaryota</taxon>
        <taxon>Fungi</taxon>
        <taxon>Dikarya</taxon>
        <taxon>Ascomycota</taxon>
        <taxon>Pezizomycotina</taxon>
        <taxon>Dothideomycetes</taxon>
        <taxon>Dothideomycetidae</taxon>
        <taxon>Dothideales</taxon>
        <taxon>Saccotheciaceae</taxon>
        <taxon>Aureobasidium</taxon>
    </lineage>
</organism>
<dbReference type="Proteomes" id="UP000308005">
    <property type="component" value="Unassembled WGS sequence"/>
</dbReference>
<dbReference type="InterPro" id="IPR045063">
    <property type="entry name" value="Dynamin_N"/>
</dbReference>
<dbReference type="InterPro" id="IPR027417">
    <property type="entry name" value="P-loop_NTPase"/>
</dbReference>
<feature type="region of interest" description="Disordered" evidence="1">
    <location>
        <begin position="225"/>
        <end position="250"/>
    </location>
</feature>
<feature type="domain" description="Dynamin N-terminal" evidence="2">
    <location>
        <begin position="148"/>
        <end position="428"/>
    </location>
</feature>
<dbReference type="AlphaFoldDB" id="A0A4S9TZ26"/>
<name>A0A4S9TZ26_AURPU</name>
<dbReference type="Pfam" id="PF00350">
    <property type="entry name" value="Dynamin_N"/>
    <property type="match status" value="1"/>
</dbReference>
<gene>
    <name evidence="3" type="ORF">D6C91_01417</name>
</gene>
<accession>A0A4S9TZ26</accession>
<feature type="compositionally biased region" description="Basic and acidic residues" evidence="1">
    <location>
        <begin position="1"/>
        <end position="15"/>
    </location>
</feature>
<dbReference type="PANTHER" id="PTHR36681:SF3">
    <property type="entry name" value="NUCLEAR GTPASE, GERMINAL CENTER-ASSOCIATED, TANDEM DUPLICATE 3"/>
    <property type="match status" value="1"/>
</dbReference>
<feature type="compositionally biased region" description="Basic and acidic residues" evidence="1">
    <location>
        <begin position="39"/>
        <end position="61"/>
    </location>
</feature>
<comment type="caution">
    <text evidence="3">The sequence shown here is derived from an EMBL/GenBank/DDBJ whole genome shotgun (WGS) entry which is preliminary data.</text>
</comment>
<evidence type="ECO:0000313" key="4">
    <source>
        <dbReference type="Proteomes" id="UP000308005"/>
    </source>
</evidence>
<evidence type="ECO:0000313" key="3">
    <source>
        <dbReference type="EMBL" id="THZ29817.1"/>
    </source>
</evidence>
<dbReference type="EMBL" id="QZBM01000029">
    <property type="protein sequence ID" value="THZ29817.1"/>
    <property type="molecule type" value="Genomic_DNA"/>
</dbReference>
<feature type="region of interest" description="Disordered" evidence="1">
    <location>
        <begin position="1"/>
        <end position="70"/>
    </location>
</feature>
<reference evidence="3 4" key="1">
    <citation type="submission" date="2018-10" db="EMBL/GenBank/DDBJ databases">
        <title>Fifty Aureobasidium pullulans genomes reveal a recombining polyextremotolerant generalist.</title>
        <authorList>
            <person name="Gostincar C."/>
            <person name="Turk M."/>
            <person name="Zajc J."/>
            <person name="Gunde-Cimerman N."/>
        </authorList>
    </citation>
    <scope>NUCLEOTIDE SEQUENCE [LARGE SCALE GENOMIC DNA]</scope>
    <source>
        <strain evidence="3 4">EXF-3863</strain>
    </source>
</reference>
<proteinExistence type="predicted"/>
<dbReference type="PANTHER" id="PTHR36681">
    <property type="entry name" value="NUCLEAR GTPASE, GERMINAL CENTER-ASSOCIATED, TANDEM DUPLICATE 3"/>
    <property type="match status" value="1"/>
</dbReference>
<evidence type="ECO:0000259" key="2">
    <source>
        <dbReference type="Pfam" id="PF00350"/>
    </source>
</evidence>
<protein>
    <recommendedName>
        <fullName evidence="2">Dynamin N-terminal domain-containing protein</fullName>
    </recommendedName>
</protein>
<evidence type="ECO:0000256" key="1">
    <source>
        <dbReference type="SAM" id="MobiDB-lite"/>
    </source>
</evidence>
<dbReference type="SUPFAM" id="SSF52540">
    <property type="entry name" value="P-loop containing nucleoside triphosphate hydrolases"/>
    <property type="match status" value="1"/>
</dbReference>